<evidence type="ECO:0000259" key="4">
    <source>
        <dbReference type="PROSITE" id="PS51379"/>
    </source>
</evidence>
<proteinExistence type="predicted"/>
<evidence type="ECO:0000313" key="6">
    <source>
        <dbReference type="Proteomes" id="UP000190959"/>
    </source>
</evidence>
<evidence type="ECO:0000256" key="3">
    <source>
        <dbReference type="ARBA" id="ARBA00023014"/>
    </source>
</evidence>
<dbReference type="GO" id="GO:0046872">
    <property type="term" value="F:metal ion binding"/>
    <property type="evidence" value="ECO:0007669"/>
    <property type="project" value="UniProtKB-KW"/>
</dbReference>
<evidence type="ECO:0000313" key="5">
    <source>
        <dbReference type="EMBL" id="OOP74584.1"/>
    </source>
</evidence>
<feature type="domain" description="4Fe-4S ferredoxin-type" evidence="4">
    <location>
        <begin position="1"/>
        <end position="23"/>
    </location>
</feature>
<comment type="caution">
    <text evidence="5">The sequence shown here is derived from an EMBL/GenBank/DDBJ whole genome shotgun (WGS) entry which is preliminary data.</text>
</comment>
<dbReference type="PROSITE" id="PS00198">
    <property type="entry name" value="4FE4S_FER_1"/>
    <property type="match status" value="1"/>
</dbReference>
<sequence>MLSHRDCIQCGKCVVACPKKAIH</sequence>
<keyword evidence="1" id="KW-0479">Metal-binding</keyword>
<dbReference type="AlphaFoldDB" id="A0A1S9NAK7"/>
<dbReference type="EMBL" id="MWMH01000002">
    <property type="protein sequence ID" value="OOP74584.1"/>
    <property type="molecule type" value="Genomic_DNA"/>
</dbReference>
<accession>A0A1S9NAK7</accession>
<dbReference type="Pfam" id="PF00037">
    <property type="entry name" value="Fer4"/>
    <property type="match status" value="1"/>
</dbReference>
<dbReference type="SUPFAM" id="SSF46548">
    <property type="entry name" value="alpha-helical ferredoxin"/>
    <property type="match status" value="1"/>
</dbReference>
<dbReference type="Proteomes" id="UP000190959">
    <property type="component" value="Unassembled WGS sequence"/>
</dbReference>
<dbReference type="InterPro" id="IPR017896">
    <property type="entry name" value="4Fe4S_Fe-S-bd"/>
</dbReference>
<keyword evidence="3" id="KW-0411">Iron-sulfur</keyword>
<dbReference type="InterPro" id="IPR017900">
    <property type="entry name" value="4Fe4S_Fe_S_CS"/>
</dbReference>
<name>A0A1S9NAK7_CLOBE</name>
<evidence type="ECO:0000256" key="2">
    <source>
        <dbReference type="ARBA" id="ARBA00023004"/>
    </source>
</evidence>
<gene>
    <name evidence="5" type="ORF">CBEIBR21_07420</name>
</gene>
<evidence type="ECO:0000256" key="1">
    <source>
        <dbReference type="ARBA" id="ARBA00022723"/>
    </source>
</evidence>
<protein>
    <recommendedName>
        <fullName evidence="4">4Fe-4S ferredoxin-type domain-containing protein</fullName>
    </recommendedName>
</protein>
<dbReference type="GO" id="GO:0051536">
    <property type="term" value="F:iron-sulfur cluster binding"/>
    <property type="evidence" value="ECO:0007669"/>
    <property type="project" value="UniProtKB-KW"/>
</dbReference>
<reference evidence="5 6" key="1">
    <citation type="submission" date="2017-02" db="EMBL/GenBank/DDBJ databases">
        <title>Genome sequence of Clostridium beijerinckii Br21.</title>
        <authorList>
            <person name="Fonseca B.C."/>
            <person name="Guazzaroni M.E."/>
            <person name="Riano-Pachon D.M."/>
            <person name="Reginatto V."/>
        </authorList>
    </citation>
    <scope>NUCLEOTIDE SEQUENCE [LARGE SCALE GENOMIC DNA]</scope>
    <source>
        <strain evidence="5 6">Br21</strain>
    </source>
</reference>
<dbReference type="Gene3D" id="3.30.70.20">
    <property type="match status" value="1"/>
</dbReference>
<organism evidence="5 6">
    <name type="scientific">Clostridium beijerinckii</name>
    <name type="common">Clostridium MP</name>
    <dbReference type="NCBI Taxonomy" id="1520"/>
    <lineage>
        <taxon>Bacteria</taxon>
        <taxon>Bacillati</taxon>
        <taxon>Bacillota</taxon>
        <taxon>Clostridia</taxon>
        <taxon>Eubacteriales</taxon>
        <taxon>Clostridiaceae</taxon>
        <taxon>Clostridium</taxon>
    </lineage>
</organism>
<dbReference type="PROSITE" id="PS51379">
    <property type="entry name" value="4FE4S_FER_2"/>
    <property type="match status" value="1"/>
</dbReference>
<keyword evidence="2" id="KW-0408">Iron</keyword>